<organism evidence="7 8">
    <name type="scientific">Terrimonas ginsenosidimutans</name>
    <dbReference type="NCBI Taxonomy" id="2908004"/>
    <lineage>
        <taxon>Bacteria</taxon>
        <taxon>Pseudomonadati</taxon>
        <taxon>Bacteroidota</taxon>
        <taxon>Chitinophagia</taxon>
        <taxon>Chitinophagales</taxon>
        <taxon>Chitinophagaceae</taxon>
        <taxon>Terrimonas</taxon>
    </lineage>
</organism>
<evidence type="ECO:0000256" key="2">
    <source>
        <dbReference type="ARBA" id="ARBA00009773"/>
    </source>
</evidence>
<evidence type="ECO:0000313" key="7">
    <source>
        <dbReference type="EMBL" id="MCG2617049.1"/>
    </source>
</evidence>
<dbReference type="EMBL" id="JAKLTR010000017">
    <property type="protein sequence ID" value="MCG2617049.1"/>
    <property type="molecule type" value="Genomic_DNA"/>
</dbReference>
<feature type="transmembrane region" description="Helical" evidence="6">
    <location>
        <begin position="198"/>
        <end position="218"/>
    </location>
</feature>
<keyword evidence="3 6" id="KW-0812">Transmembrane</keyword>
<feature type="transmembrane region" description="Helical" evidence="6">
    <location>
        <begin position="64"/>
        <end position="86"/>
    </location>
</feature>
<keyword evidence="5 6" id="KW-0472">Membrane</keyword>
<comment type="subcellular location">
    <subcellularLocation>
        <location evidence="1">Membrane</location>
        <topology evidence="1">Multi-pass membrane protein</topology>
    </subcellularLocation>
</comment>
<keyword evidence="8" id="KW-1185">Reference proteome</keyword>
<dbReference type="InterPro" id="IPR002549">
    <property type="entry name" value="AI-2E-like"/>
</dbReference>
<protein>
    <submittedName>
        <fullName evidence="7">AI-2E family transporter</fullName>
    </submittedName>
</protein>
<feature type="transmembrane region" description="Helical" evidence="6">
    <location>
        <begin position="12"/>
        <end position="44"/>
    </location>
</feature>
<feature type="transmembrane region" description="Helical" evidence="6">
    <location>
        <begin position="263"/>
        <end position="283"/>
    </location>
</feature>
<feature type="transmembrane region" description="Helical" evidence="6">
    <location>
        <begin position="139"/>
        <end position="161"/>
    </location>
</feature>
<sequence>MPTFNDRIKQVLLLMIIILLAYLVIIELTVFLPGLLGALTLYILSRANYFQLIYHRKWKKGGAAGLFIIYYLFLLGLPIYLAITLISPKINAFLADPNAMIAAARHSLDTVQQKIGFTIVSEATLTNSLSKLTAFIPSVLNSTANLISNLAIMLFILYFMLTNGREIERMLNQIIPLKQENINMLAAETKKMVRANALGIPLISIIQGLVATLGYFIFGVKEWGLWGFLTGAFAFFPVVGTMVVWVPMVIYMFAVGDTWNATWITLYSIVVTGNVDYIARITIMKRMGDVHPVITILGVIVGLGLFGFIGLVFGPLLISYIIVLFKIYMSEFVNKDIPKIAEEVKDTEEAKLPGNHS</sequence>
<evidence type="ECO:0000256" key="5">
    <source>
        <dbReference type="ARBA" id="ARBA00023136"/>
    </source>
</evidence>
<proteinExistence type="inferred from homology"/>
<comment type="caution">
    <text evidence="7">The sequence shown here is derived from an EMBL/GenBank/DDBJ whole genome shotgun (WGS) entry which is preliminary data.</text>
</comment>
<evidence type="ECO:0000313" key="8">
    <source>
        <dbReference type="Proteomes" id="UP001165367"/>
    </source>
</evidence>
<dbReference type="RefSeq" id="WP_237875586.1">
    <property type="nucleotide sequence ID" value="NZ_JAKLTR010000017.1"/>
</dbReference>
<dbReference type="PANTHER" id="PTHR21716:SF4">
    <property type="entry name" value="TRANSMEMBRANE PROTEIN 245"/>
    <property type="match status" value="1"/>
</dbReference>
<evidence type="ECO:0000256" key="1">
    <source>
        <dbReference type="ARBA" id="ARBA00004141"/>
    </source>
</evidence>
<feature type="transmembrane region" description="Helical" evidence="6">
    <location>
        <begin position="295"/>
        <end position="325"/>
    </location>
</feature>
<comment type="similarity">
    <text evidence="2">Belongs to the autoinducer-2 exporter (AI-2E) (TC 2.A.86) family.</text>
</comment>
<evidence type="ECO:0000256" key="6">
    <source>
        <dbReference type="SAM" id="Phobius"/>
    </source>
</evidence>
<dbReference type="PANTHER" id="PTHR21716">
    <property type="entry name" value="TRANSMEMBRANE PROTEIN"/>
    <property type="match status" value="1"/>
</dbReference>
<feature type="transmembrane region" description="Helical" evidence="6">
    <location>
        <begin position="224"/>
        <end position="251"/>
    </location>
</feature>
<dbReference type="Proteomes" id="UP001165367">
    <property type="component" value="Unassembled WGS sequence"/>
</dbReference>
<dbReference type="Pfam" id="PF01594">
    <property type="entry name" value="AI-2E_transport"/>
    <property type="match status" value="1"/>
</dbReference>
<accession>A0ABS9KXU6</accession>
<evidence type="ECO:0000256" key="3">
    <source>
        <dbReference type="ARBA" id="ARBA00022692"/>
    </source>
</evidence>
<evidence type="ECO:0000256" key="4">
    <source>
        <dbReference type="ARBA" id="ARBA00022989"/>
    </source>
</evidence>
<gene>
    <name evidence="7" type="ORF">LZZ85_22325</name>
</gene>
<name>A0ABS9KXU6_9BACT</name>
<keyword evidence="4 6" id="KW-1133">Transmembrane helix</keyword>
<reference evidence="7" key="1">
    <citation type="submission" date="2022-01" db="EMBL/GenBank/DDBJ databases">
        <authorList>
            <person name="Jo J.-H."/>
            <person name="Im W.-T."/>
        </authorList>
    </citation>
    <scope>NUCLEOTIDE SEQUENCE</scope>
    <source>
        <strain evidence="7">NA20</strain>
    </source>
</reference>